<keyword evidence="1" id="KW-0732">Signal</keyword>
<proteinExistence type="predicted"/>
<dbReference type="EMBL" id="JACWMW010000001">
    <property type="protein sequence ID" value="MBD1384668.1"/>
    <property type="molecule type" value="Genomic_DNA"/>
</dbReference>
<evidence type="ECO:0000256" key="1">
    <source>
        <dbReference type="SAM" id="SignalP"/>
    </source>
</evidence>
<protein>
    <recommendedName>
        <fullName evidence="4">TonB-dependent receptor</fullName>
    </recommendedName>
</protein>
<dbReference type="Gene3D" id="2.170.130.10">
    <property type="entry name" value="TonB-dependent receptor, plug domain"/>
    <property type="match status" value="1"/>
</dbReference>
<dbReference type="InterPro" id="IPR037066">
    <property type="entry name" value="Plug_dom_sf"/>
</dbReference>
<feature type="chain" id="PRO_5045321376" description="TonB-dependent receptor" evidence="1">
    <location>
        <begin position="24"/>
        <end position="902"/>
    </location>
</feature>
<dbReference type="SUPFAM" id="SSF56935">
    <property type="entry name" value="Porins"/>
    <property type="match status" value="1"/>
</dbReference>
<dbReference type="Proteomes" id="UP000618754">
    <property type="component" value="Unassembled WGS sequence"/>
</dbReference>
<name>A0ABR7X246_9SPHI</name>
<sequence>MKRKLLVLLSFALPLTLLFTAFTDDDWLKNLITNINKWQEDHPQEKVHLHLDKPFYSIGDDIWFKAYVVNSEKNELSTISNVLYVDLVDEQDSVHQSSVVPLNNGLGNGDFKLTDSLVSTGKYHIKAYTRWMQNFGDDFIFNKDIVIGDARTFTNVLAKANFKFEPDSKVKTSITYLNLADKNPMAGKSVSYALISKGTTLSSGKTITDGEGKITLEKTLKSQYVNDAYLETEIFMDKDNSVKRRFSVVNSVGKVDVQFFPEGGRLVYGIRSKVGFKALLPNGYGANITGSVVDQNNQTVAEFESSHAGMGVFPLQPIAGNKYTAVVKDASGKETRYPMPVADNEGYVLAVNNTRTDSVTILISASKLLVGKAAALIMQQNNVVKYAVKAKIDQPYVKMNVAKSLFNTGILQVTLLSAESAPVAERLVFVERNDQLKMNITSNKTAYSKREKVQMRLALNDADGNPIQGNLSIAVTDANKVKVDEDDQVTICSNLLLTSDLKGYIEKPNYYFNPANIDRAKHLDYLLLTQGWRRFKWADVKAGKTGDITYQPQKSIGVSGTVTTIGNKPIPNGKLALYGNTPQGPLLVDTITDEKGNFVIDGFSFTNDVKFVVRAKNAKGKDRVRIALNRVPVPKYNSYKLGNEDVASNNFVDYLMNTQKRFDQFPGGTPGRTTMLKEVLIKDKKTGSTSTVKGSKALGLNGADVVLSKERMVSYTNLLQAFYGVAGVEVRNDIVYRIGRVTSLTRPRGEPMTVMVDGMTIDPSTLKDISPMDVEGVELFTSGASTVIYGDAGVWGVIQITLKKGGEMYRLPITYLDRIMVKGYTPQREFYSPAYDQPSDRDAEADLRSTIYWQPNVVTGVDGKASISYFTADEPGTYHVIVEGLNLDGKLVRQTYDFKVGN</sequence>
<dbReference type="RefSeq" id="WP_191174527.1">
    <property type="nucleotide sequence ID" value="NZ_JACWMW010000001.1"/>
</dbReference>
<feature type="signal peptide" evidence="1">
    <location>
        <begin position="1"/>
        <end position="23"/>
    </location>
</feature>
<evidence type="ECO:0008006" key="4">
    <source>
        <dbReference type="Google" id="ProtNLM"/>
    </source>
</evidence>
<accession>A0ABR7X246</accession>
<dbReference type="Gene3D" id="2.60.40.1930">
    <property type="match status" value="1"/>
</dbReference>
<gene>
    <name evidence="2" type="ORF">IDJ75_05210</name>
</gene>
<comment type="caution">
    <text evidence="2">The sequence shown here is derived from an EMBL/GenBank/DDBJ whole genome shotgun (WGS) entry which is preliminary data.</text>
</comment>
<reference evidence="2 3" key="1">
    <citation type="submission" date="2020-09" db="EMBL/GenBank/DDBJ databases">
        <title>Novel species of Mucilaginibacter isolated from a glacier on the Tibetan Plateau.</title>
        <authorList>
            <person name="Liu Q."/>
            <person name="Xin Y.-H."/>
        </authorList>
    </citation>
    <scope>NUCLEOTIDE SEQUENCE [LARGE SCALE GENOMIC DNA]</scope>
    <source>
        <strain evidence="2 3">CGMCC 1.13878</strain>
    </source>
</reference>
<evidence type="ECO:0000313" key="3">
    <source>
        <dbReference type="Proteomes" id="UP000618754"/>
    </source>
</evidence>
<organism evidence="2 3">
    <name type="scientific">Mucilaginibacter rigui</name>
    <dbReference type="NCBI Taxonomy" id="534635"/>
    <lineage>
        <taxon>Bacteria</taxon>
        <taxon>Pseudomonadati</taxon>
        <taxon>Bacteroidota</taxon>
        <taxon>Sphingobacteriia</taxon>
        <taxon>Sphingobacteriales</taxon>
        <taxon>Sphingobacteriaceae</taxon>
        <taxon>Mucilaginibacter</taxon>
    </lineage>
</organism>
<keyword evidence="3" id="KW-1185">Reference proteome</keyword>
<evidence type="ECO:0000313" key="2">
    <source>
        <dbReference type="EMBL" id="MBD1384668.1"/>
    </source>
</evidence>